<feature type="transmembrane region" description="Helical" evidence="1">
    <location>
        <begin position="45"/>
        <end position="67"/>
    </location>
</feature>
<feature type="transmembrane region" description="Helical" evidence="1">
    <location>
        <begin position="79"/>
        <end position="99"/>
    </location>
</feature>
<reference evidence="2" key="1">
    <citation type="submission" date="2021-01" db="EMBL/GenBank/DDBJ databases">
        <title>KCTC 19127 draft genome.</title>
        <authorList>
            <person name="An D."/>
        </authorList>
    </citation>
    <scope>NUCLEOTIDE SEQUENCE</scope>
    <source>
        <strain evidence="2">KCTC 19127</strain>
    </source>
</reference>
<comment type="caution">
    <text evidence="2">The sequence shown here is derived from an EMBL/GenBank/DDBJ whole genome shotgun (WGS) entry which is preliminary data.</text>
</comment>
<keyword evidence="1" id="KW-1133">Transmembrane helix</keyword>
<keyword evidence="1" id="KW-0812">Transmembrane</keyword>
<dbReference type="EMBL" id="JAERWL010000014">
    <property type="protein sequence ID" value="MBM9477998.1"/>
    <property type="molecule type" value="Genomic_DNA"/>
</dbReference>
<dbReference type="PANTHER" id="PTHR34989">
    <property type="entry name" value="PROTEIN HDED"/>
    <property type="match status" value="1"/>
</dbReference>
<dbReference type="Pfam" id="PF03729">
    <property type="entry name" value="DUF308"/>
    <property type="match status" value="2"/>
</dbReference>
<protein>
    <submittedName>
        <fullName evidence="2">HdeD family acid-resistance protein</fullName>
    </submittedName>
</protein>
<dbReference type="GO" id="GO:0005886">
    <property type="term" value="C:plasma membrane"/>
    <property type="evidence" value="ECO:0007669"/>
    <property type="project" value="TreeGrafter"/>
</dbReference>
<dbReference type="Proteomes" id="UP000663801">
    <property type="component" value="Unassembled WGS sequence"/>
</dbReference>
<gene>
    <name evidence="2" type="ORF">JL107_16235</name>
</gene>
<evidence type="ECO:0000256" key="1">
    <source>
        <dbReference type="SAM" id="Phobius"/>
    </source>
</evidence>
<dbReference type="InterPro" id="IPR052712">
    <property type="entry name" value="Acid_resist_chaperone_HdeD"/>
</dbReference>
<evidence type="ECO:0000313" key="3">
    <source>
        <dbReference type="Proteomes" id="UP000663801"/>
    </source>
</evidence>
<organism evidence="2 3">
    <name type="scientific">Nakamurella flavida</name>
    <dbReference type="NCBI Taxonomy" id="363630"/>
    <lineage>
        <taxon>Bacteria</taxon>
        <taxon>Bacillati</taxon>
        <taxon>Actinomycetota</taxon>
        <taxon>Actinomycetes</taxon>
        <taxon>Nakamurellales</taxon>
        <taxon>Nakamurellaceae</taxon>
        <taxon>Nakamurella</taxon>
    </lineage>
</organism>
<feature type="transmembrane region" description="Helical" evidence="1">
    <location>
        <begin position="18"/>
        <end position="39"/>
    </location>
</feature>
<dbReference type="PANTHER" id="PTHR34989:SF1">
    <property type="entry name" value="PROTEIN HDED"/>
    <property type="match status" value="1"/>
</dbReference>
<accession>A0A938YRQ3</accession>
<name>A0A938YRQ3_9ACTN</name>
<feature type="transmembrane region" description="Helical" evidence="1">
    <location>
        <begin position="133"/>
        <end position="153"/>
    </location>
</feature>
<feature type="transmembrane region" description="Helical" evidence="1">
    <location>
        <begin position="105"/>
        <end position="126"/>
    </location>
</feature>
<keyword evidence="1" id="KW-0472">Membrane</keyword>
<dbReference type="RefSeq" id="WP_205258116.1">
    <property type="nucleotide sequence ID" value="NZ_BAAAPV010000002.1"/>
</dbReference>
<proteinExistence type="predicted"/>
<keyword evidence="3" id="KW-1185">Reference proteome</keyword>
<dbReference type="AlphaFoldDB" id="A0A938YRQ3"/>
<sequence length="196" mass="20516">MTSTLDLGPGLGAFARQYWWLLLARGVGAVVFGVLAIGWPGITVLAIVFVFAIYAFLDGIASIVMALSEKKAGHKWGWSVFTGVVSILAGVVAIAWPVITAVALLYVIAFWALLAGFTSIAGALALRKAGFKQWVWTMVFGVCAVIFGISLLVNPGRGILSVLWVVGVFAVVGGISLAVASFTVRRFGRASTPAAA</sequence>
<evidence type="ECO:0000313" key="2">
    <source>
        <dbReference type="EMBL" id="MBM9477998.1"/>
    </source>
</evidence>
<dbReference type="InterPro" id="IPR005325">
    <property type="entry name" value="DUF308_memb"/>
</dbReference>
<feature type="transmembrane region" description="Helical" evidence="1">
    <location>
        <begin position="159"/>
        <end position="182"/>
    </location>
</feature>